<gene>
    <name evidence="9" type="ORF">BN850_0090320</name>
</gene>
<dbReference type="GO" id="GO:0003676">
    <property type="term" value="F:nucleic acid binding"/>
    <property type="evidence" value="ECO:0007669"/>
    <property type="project" value="InterPro"/>
</dbReference>
<dbReference type="InterPro" id="IPR001650">
    <property type="entry name" value="Helicase_C-like"/>
</dbReference>
<organism evidence="9">
    <name type="scientific">Fusarium clavum</name>
    <dbReference type="NCBI Taxonomy" id="2594811"/>
    <lineage>
        <taxon>Eukaryota</taxon>
        <taxon>Fungi</taxon>
        <taxon>Dikarya</taxon>
        <taxon>Ascomycota</taxon>
        <taxon>Pezizomycotina</taxon>
        <taxon>Sordariomycetes</taxon>
        <taxon>Hypocreomycetidae</taxon>
        <taxon>Hypocreales</taxon>
        <taxon>Nectriaceae</taxon>
        <taxon>Fusarium</taxon>
        <taxon>Fusarium incarnatum-equiseti species complex</taxon>
    </lineage>
</organism>
<evidence type="ECO:0000259" key="7">
    <source>
        <dbReference type="PROSITE" id="PS51192"/>
    </source>
</evidence>
<name>A0A090MD45_9HYPO</name>
<dbReference type="GO" id="GO:0009378">
    <property type="term" value="F:four-way junction helicase activity"/>
    <property type="evidence" value="ECO:0007669"/>
    <property type="project" value="TreeGrafter"/>
</dbReference>
<feature type="domain" description="Helicase C-terminal" evidence="8">
    <location>
        <begin position="1021"/>
        <end position="1179"/>
    </location>
</feature>
<keyword evidence="3" id="KW-0067">ATP-binding</keyword>
<dbReference type="Pfam" id="PF00270">
    <property type="entry name" value="DEAD"/>
    <property type="match status" value="1"/>
</dbReference>
<comment type="similarity">
    <text evidence="1">Belongs to the helicase family. RecQ subfamily.</text>
</comment>
<dbReference type="SMART" id="SM00490">
    <property type="entry name" value="HELICc"/>
    <property type="match status" value="1"/>
</dbReference>
<evidence type="ECO:0000256" key="2">
    <source>
        <dbReference type="ARBA" id="ARBA00022741"/>
    </source>
</evidence>
<dbReference type="GO" id="GO:0000724">
    <property type="term" value="P:double-strand break repair via homologous recombination"/>
    <property type="evidence" value="ECO:0007669"/>
    <property type="project" value="TreeGrafter"/>
</dbReference>
<dbReference type="SUPFAM" id="SSF52540">
    <property type="entry name" value="P-loop containing nucleoside triphosphate hydrolases"/>
    <property type="match status" value="1"/>
</dbReference>
<dbReference type="PANTHER" id="PTHR13710:SF154">
    <property type="entry name" value="RECQ HELICASE, PUTATIVE (AFU_ORTHOLOGUE AFUA_6G14720)-RELATED"/>
    <property type="match status" value="1"/>
</dbReference>
<feature type="compositionally biased region" description="Acidic residues" evidence="6">
    <location>
        <begin position="688"/>
        <end position="697"/>
    </location>
</feature>
<evidence type="ECO:0000256" key="5">
    <source>
        <dbReference type="ARBA" id="ARBA00034808"/>
    </source>
</evidence>
<dbReference type="GO" id="GO:0005524">
    <property type="term" value="F:ATP binding"/>
    <property type="evidence" value="ECO:0007669"/>
    <property type="project" value="UniProtKB-KW"/>
</dbReference>
<dbReference type="PROSITE" id="PS51192">
    <property type="entry name" value="HELICASE_ATP_BIND_1"/>
    <property type="match status" value="1"/>
</dbReference>
<dbReference type="PANTHER" id="PTHR13710">
    <property type="entry name" value="DNA HELICASE RECQ FAMILY MEMBER"/>
    <property type="match status" value="1"/>
</dbReference>
<accession>A0A090MD45</accession>
<feature type="compositionally biased region" description="Low complexity" evidence="6">
    <location>
        <begin position="1204"/>
        <end position="1221"/>
    </location>
</feature>
<evidence type="ECO:0000256" key="3">
    <source>
        <dbReference type="ARBA" id="ARBA00022840"/>
    </source>
</evidence>
<comment type="catalytic activity">
    <reaction evidence="4">
        <text>Couples ATP hydrolysis with the unwinding of duplex DNA by translocating in the 3'-5' direction.</text>
        <dbReference type="EC" id="5.6.2.4"/>
    </reaction>
</comment>
<sequence>MEQPDLFTQPSPWLDRIGSVTHLQAFADKKDFLLGLISLDLDLEMTSMEDLRTSDELGWLLIMQSIDQLLWEAQGLIDRQEIPLSARFEVARHDINKASEKPFHFHHKQETKRRYANVVKQLTVYAIRCLAMEDEAERPPFKTTEMLRDAYDTLMESADEAQDQWAEVQGQLSDPKLKQLLETLKDKTLHFLIHILRQKTKDSEHESIMVSFLCVLSIAPDGSWHQYDAYTPWLSALVSVYRLLILKEAHLIRCKDINKKVSSGISKEDAEARSPGILSLVEARTRECMLRSMPGAEARPMQFVLRLRSYGMAAKANTAAPGFVSWDNLDLIYRGTRVTLPSLAQMLQSTLVDARQILYNQLLLQHDYSSVTDAQPATIPAIPWDKIQDNASDDTLGYSVADSLYRATSRKTETWLISFLWADPRLRATWFPNPTSPSSPPSLSALGAYLGVVDQLLEHLLLLIHLSAGLPARSPEILTIRHRNTAAGGIRNIFIDRGLVMIVTGIHKNLSQTGRLKVIHRFLPREVGTLLIYYLWLVLPFSEALMTNLPQTLSPFLWKTTCLAENQASARKYQSRATDQMLNTIRSSLRFPIQAAGSSSVEDEKEKTGEQHSTAALYPDDNYISPSIKEFTPTRMSRIMVRWGKVVGLDSLNVSSWRHISVAFGRRFIRDAAIMDGGCFAEAAGGDTDSEVSDQEDASARDIGGRSTAVNEQTGHTARTHAMIYGRGLMEASFETYSRRESYRQLSQEWHYLLAFPTALRSAAMVPQGRKGPKRAGAYVDLEQFQELQSSRWKQLRGIDLSLELDRVLNKPSAFKPGQHKVLKAIMHNSSPIVAVLPTSGGKSLLFQLPVASCPSGVTIVIVPMVSLQGDLYNRSRDMNIPTEQWRSDRIVSHARLVFVTPETAFTKAFQTYLDTLQSQAQLDRLVVDECHTILEGNVSFRPKLKELGYLAQRGVQMVYLTATLPVAEENEFFNRIFSKPKDTAFFRFPTTRPNISYCTSTFTIKGHKDIAAAAVAAVRELADQILRHQERTAKATIYCITKRETEAVAEALGCDAYYSDVGTADQKAQRLQEWMSGRHREGMYHNGRVIVATNALGLGIDIPDIRLIVHISMPRSIGNYGQQSGRAGRDGLPSQAYVLLPRLGPSDPILVSKELDASCQEFLSSSQCRRIALDRGLDGRQVRVACEEGEQKCDFCLARDRASPSASSSTRSSNPSKNCSAGDNTVYEDQETRDIRVRQGDTSRIR</sequence>
<dbReference type="AlphaFoldDB" id="A0A090MD45"/>
<feature type="domain" description="Helicase ATP-binding" evidence="7">
    <location>
        <begin position="824"/>
        <end position="983"/>
    </location>
</feature>
<dbReference type="InterPro" id="IPR027417">
    <property type="entry name" value="P-loop_NTPase"/>
</dbReference>
<feature type="compositionally biased region" description="Basic and acidic residues" evidence="6">
    <location>
        <begin position="1231"/>
        <end position="1247"/>
    </location>
</feature>
<dbReference type="SMART" id="SM00487">
    <property type="entry name" value="DEXDc"/>
    <property type="match status" value="1"/>
</dbReference>
<dbReference type="GO" id="GO:0005694">
    <property type="term" value="C:chromosome"/>
    <property type="evidence" value="ECO:0007669"/>
    <property type="project" value="TreeGrafter"/>
</dbReference>
<evidence type="ECO:0000256" key="1">
    <source>
        <dbReference type="ARBA" id="ARBA00005446"/>
    </source>
</evidence>
<dbReference type="GO" id="GO:0005737">
    <property type="term" value="C:cytoplasm"/>
    <property type="evidence" value="ECO:0007669"/>
    <property type="project" value="TreeGrafter"/>
</dbReference>
<feature type="region of interest" description="Disordered" evidence="6">
    <location>
        <begin position="1204"/>
        <end position="1247"/>
    </location>
</feature>
<comment type="caution">
    <text evidence="9">The sequence shown here is derived from an EMBL/GenBank/DDBJ whole genome shotgun (WGS) entry which is preliminary data.</text>
</comment>
<dbReference type="EMBL" id="CBMI010002731">
    <property type="protein sequence ID" value="CEG05029.1"/>
    <property type="molecule type" value="Genomic_DNA"/>
</dbReference>
<feature type="region of interest" description="Disordered" evidence="6">
    <location>
        <begin position="685"/>
        <end position="710"/>
    </location>
</feature>
<dbReference type="PROSITE" id="PS51194">
    <property type="entry name" value="HELICASE_CTER"/>
    <property type="match status" value="1"/>
</dbReference>
<dbReference type="InterPro" id="IPR014001">
    <property type="entry name" value="Helicase_ATP-bd"/>
</dbReference>
<dbReference type="GO" id="GO:0043138">
    <property type="term" value="F:3'-5' DNA helicase activity"/>
    <property type="evidence" value="ECO:0007669"/>
    <property type="project" value="UniProtKB-EC"/>
</dbReference>
<dbReference type="Pfam" id="PF00271">
    <property type="entry name" value="Helicase_C"/>
    <property type="match status" value="1"/>
</dbReference>
<evidence type="ECO:0000313" key="9">
    <source>
        <dbReference type="EMBL" id="CEG05029.1"/>
    </source>
</evidence>
<evidence type="ECO:0000256" key="6">
    <source>
        <dbReference type="SAM" id="MobiDB-lite"/>
    </source>
</evidence>
<protein>
    <recommendedName>
        <fullName evidence="5">DNA 3'-5' helicase</fullName>
        <ecNumber evidence="5">5.6.2.4</ecNumber>
    </recommendedName>
</protein>
<dbReference type="InterPro" id="IPR011545">
    <property type="entry name" value="DEAD/DEAH_box_helicase_dom"/>
</dbReference>
<evidence type="ECO:0000259" key="8">
    <source>
        <dbReference type="PROSITE" id="PS51194"/>
    </source>
</evidence>
<evidence type="ECO:0000256" key="4">
    <source>
        <dbReference type="ARBA" id="ARBA00034617"/>
    </source>
</evidence>
<proteinExistence type="inferred from homology"/>
<reference evidence="9" key="1">
    <citation type="submission" date="2013-05" db="EMBL/GenBank/DDBJ databases">
        <title>Draft genome sequences of six wheat associated Fusarium spp. isolates.</title>
        <authorList>
            <person name="Moolhuijzen P.M."/>
            <person name="Manners J.M."/>
            <person name="Wilcox S."/>
            <person name="Bellgard M.I."/>
            <person name="Gardiner D.M."/>
        </authorList>
    </citation>
    <scope>NUCLEOTIDE SEQUENCE</scope>
    <source>
        <strain evidence="9">CS3069</strain>
    </source>
</reference>
<dbReference type="Gene3D" id="3.40.50.300">
    <property type="entry name" value="P-loop containing nucleotide triphosphate hydrolases"/>
    <property type="match status" value="2"/>
</dbReference>
<keyword evidence="2" id="KW-0547">Nucleotide-binding</keyword>
<dbReference type="EC" id="5.6.2.4" evidence="5"/>